<keyword evidence="10" id="KW-1185">Reference proteome</keyword>
<evidence type="ECO:0000256" key="4">
    <source>
        <dbReference type="ARBA" id="ARBA00023125"/>
    </source>
</evidence>
<dbReference type="PANTHER" id="PTHR45967">
    <property type="entry name" value="G-BOX-BINDING FACTOR 3-RELATED"/>
    <property type="match status" value="1"/>
</dbReference>
<gene>
    <name evidence="9" type="ORF">FCM35_KLT14023</name>
</gene>
<evidence type="ECO:0000313" key="10">
    <source>
        <dbReference type="Proteomes" id="UP000623129"/>
    </source>
</evidence>
<accession>A0A833V313</accession>
<evidence type="ECO:0000256" key="1">
    <source>
        <dbReference type="ARBA" id="ARBA00004123"/>
    </source>
</evidence>
<organism evidence="9 10">
    <name type="scientific">Carex littledalei</name>
    <dbReference type="NCBI Taxonomy" id="544730"/>
    <lineage>
        <taxon>Eukaryota</taxon>
        <taxon>Viridiplantae</taxon>
        <taxon>Streptophyta</taxon>
        <taxon>Embryophyta</taxon>
        <taxon>Tracheophyta</taxon>
        <taxon>Spermatophyta</taxon>
        <taxon>Magnoliopsida</taxon>
        <taxon>Liliopsida</taxon>
        <taxon>Poales</taxon>
        <taxon>Cyperaceae</taxon>
        <taxon>Cyperoideae</taxon>
        <taxon>Cariceae</taxon>
        <taxon>Carex</taxon>
        <taxon>Carex subgen. Euthyceras</taxon>
    </lineage>
</organism>
<keyword evidence="3" id="KW-0805">Transcription regulation</keyword>
<keyword evidence="5" id="KW-0804">Transcription</keyword>
<protein>
    <submittedName>
        <fullName evidence="9">Transcription factor HBP-1a</fullName>
    </submittedName>
</protein>
<comment type="caution">
    <text evidence="9">The sequence shown here is derived from an EMBL/GenBank/DDBJ whole genome shotgun (WGS) entry which is preliminary data.</text>
</comment>
<evidence type="ECO:0000259" key="8">
    <source>
        <dbReference type="SMART" id="SM00338"/>
    </source>
</evidence>
<feature type="compositionally biased region" description="Basic and acidic residues" evidence="7">
    <location>
        <begin position="56"/>
        <end position="72"/>
    </location>
</feature>
<dbReference type="Proteomes" id="UP000623129">
    <property type="component" value="Unassembled WGS sequence"/>
</dbReference>
<comment type="similarity">
    <text evidence="2">Belongs to the bZIP family.</text>
</comment>
<dbReference type="InterPro" id="IPR046347">
    <property type="entry name" value="bZIP_sf"/>
</dbReference>
<proteinExistence type="inferred from homology"/>
<evidence type="ECO:0000256" key="5">
    <source>
        <dbReference type="ARBA" id="ARBA00023163"/>
    </source>
</evidence>
<dbReference type="PANTHER" id="PTHR45967:SF28">
    <property type="entry name" value="BASIC-LEUCINE ZIPPER (BZIP) TRANSCRIPTION FACTOR FAMILY PROTEIN"/>
    <property type="match status" value="1"/>
</dbReference>
<keyword evidence="4" id="KW-0238">DNA-binding</keyword>
<feature type="region of interest" description="Disordered" evidence="7">
    <location>
        <begin position="56"/>
        <end position="95"/>
    </location>
</feature>
<dbReference type="GO" id="GO:0043565">
    <property type="term" value="F:sequence-specific DNA binding"/>
    <property type="evidence" value="ECO:0007669"/>
    <property type="project" value="InterPro"/>
</dbReference>
<dbReference type="InterPro" id="IPR045314">
    <property type="entry name" value="bZIP_plant_GBF1"/>
</dbReference>
<dbReference type="InterPro" id="IPR044827">
    <property type="entry name" value="GBF-like"/>
</dbReference>
<dbReference type="AlphaFoldDB" id="A0A833V313"/>
<comment type="subcellular location">
    <subcellularLocation>
        <location evidence="1">Nucleus</location>
    </subcellularLocation>
</comment>
<evidence type="ECO:0000256" key="6">
    <source>
        <dbReference type="ARBA" id="ARBA00023242"/>
    </source>
</evidence>
<sequence length="307" mass="34419">MEYVNRAALDQSGSDLKPETGMVEMEIDAARALADMAVTEPDPQEKDVKIEGGEAKAAENAEKEKAQEKTEAVKVGTSTSQTQVGRRGKQNLTEAEREAKRLCRILANRESARQTILRRQALREGLAREVAALSSENQHMKMKKEMAMQEYLSLKETNRKLKEQLVWLTMSQLGAHYMWGPRSPQVQNYIKCDPNASGSGPFFYFSRNSSLNPRVQEIPSRSETVEEKRFLPNALETEVSCSLTLGLDTENKLETPAIGTSDDKIASMAACSKDPDVVKIPPSVKAAAEARRKRREIIKLKKMYRKE</sequence>
<dbReference type="SMART" id="SM00338">
    <property type="entry name" value="BRLZ"/>
    <property type="match status" value="1"/>
</dbReference>
<feature type="region of interest" description="Disordered" evidence="7">
    <location>
        <begin position="1"/>
        <end position="20"/>
    </location>
</feature>
<dbReference type="CDD" id="cd14702">
    <property type="entry name" value="bZIP_plant_GBF1"/>
    <property type="match status" value="1"/>
</dbReference>
<reference evidence="9" key="1">
    <citation type="submission" date="2020-01" db="EMBL/GenBank/DDBJ databases">
        <title>Genome sequence of Kobresia littledalei, the first chromosome-level genome in the family Cyperaceae.</title>
        <authorList>
            <person name="Qu G."/>
        </authorList>
    </citation>
    <scope>NUCLEOTIDE SEQUENCE</scope>
    <source>
        <strain evidence="9">C.B.Clarke</strain>
        <tissue evidence="9">Leaf</tissue>
    </source>
</reference>
<dbReference type="GO" id="GO:0005634">
    <property type="term" value="C:nucleus"/>
    <property type="evidence" value="ECO:0007669"/>
    <property type="project" value="UniProtKB-SubCell"/>
</dbReference>
<evidence type="ECO:0000256" key="7">
    <source>
        <dbReference type="SAM" id="MobiDB-lite"/>
    </source>
</evidence>
<name>A0A833V313_9POAL</name>
<evidence type="ECO:0000256" key="3">
    <source>
        <dbReference type="ARBA" id="ARBA00023015"/>
    </source>
</evidence>
<dbReference type="EMBL" id="SWLB01000026">
    <property type="protein sequence ID" value="KAF3321807.1"/>
    <property type="molecule type" value="Genomic_DNA"/>
</dbReference>
<dbReference type="OrthoDB" id="1928614at2759"/>
<evidence type="ECO:0000256" key="2">
    <source>
        <dbReference type="ARBA" id="ARBA00007163"/>
    </source>
</evidence>
<dbReference type="GO" id="GO:0003700">
    <property type="term" value="F:DNA-binding transcription factor activity"/>
    <property type="evidence" value="ECO:0007669"/>
    <property type="project" value="InterPro"/>
</dbReference>
<dbReference type="InterPro" id="IPR004827">
    <property type="entry name" value="bZIP"/>
</dbReference>
<keyword evidence="6" id="KW-0539">Nucleus</keyword>
<dbReference type="SUPFAM" id="SSF57959">
    <property type="entry name" value="Leucine zipper domain"/>
    <property type="match status" value="1"/>
</dbReference>
<feature type="domain" description="BZIP" evidence="8">
    <location>
        <begin position="96"/>
        <end position="160"/>
    </location>
</feature>
<evidence type="ECO:0000313" key="9">
    <source>
        <dbReference type="EMBL" id="KAF3321807.1"/>
    </source>
</evidence>